<dbReference type="SUPFAM" id="SSF52172">
    <property type="entry name" value="CheY-like"/>
    <property type="match status" value="1"/>
</dbReference>
<dbReference type="Gene3D" id="3.40.50.2300">
    <property type="match status" value="1"/>
</dbReference>
<keyword evidence="5" id="KW-1185">Reference proteome</keyword>
<dbReference type="InterPro" id="IPR050595">
    <property type="entry name" value="Bact_response_regulator"/>
</dbReference>
<organism evidence="4 5">
    <name type="scientific">Sphingomonas kyeonggiensis</name>
    <dbReference type="NCBI Taxonomy" id="1268553"/>
    <lineage>
        <taxon>Bacteria</taxon>
        <taxon>Pseudomonadati</taxon>
        <taxon>Pseudomonadota</taxon>
        <taxon>Alphaproteobacteria</taxon>
        <taxon>Sphingomonadales</taxon>
        <taxon>Sphingomonadaceae</taxon>
        <taxon>Sphingomonas</taxon>
    </lineage>
</organism>
<proteinExistence type="predicted"/>
<evidence type="ECO:0000256" key="2">
    <source>
        <dbReference type="PROSITE-ProRule" id="PRU00169"/>
    </source>
</evidence>
<dbReference type="Pfam" id="PF00072">
    <property type="entry name" value="Response_reg"/>
    <property type="match status" value="1"/>
</dbReference>
<reference evidence="4 5" key="1">
    <citation type="submission" date="2020-08" db="EMBL/GenBank/DDBJ databases">
        <title>Genomic Encyclopedia of Type Strains, Phase IV (KMG-IV): sequencing the most valuable type-strain genomes for metagenomic binning, comparative biology and taxonomic classification.</title>
        <authorList>
            <person name="Goeker M."/>
        </authorList>
    </citation>
    <scope>NUCLEOTIDE SEQUENCE [LARGE SCALE GENOMIC DNA]</scope>
    <source>
        <strain evidence="4 5">DSM 101806</strain>
    </source>
</reference>
<name>A0A7W6NY75_9SPHN</name>
<dbReference type="Proteomes" id="UP000557392">
    <property type="component" value="Unassembled WGS sequence"/>
</dbReference>
<evidence type="ECO:0000313" key="5">
    <source>
        <dbReference type="Proteomes" id="UP000557392"/>
    </source>
</evidence>
<feature type="domain" description="Response regulatory" evidence="3">
    <location>
        <begin position="8"/>
        <end position="125"/>
    </location>
</feature>
<dbReference type="InterPro" id="IPR011006">
    <property type="entry name" value="CheY-like_superfamily"/>
</dbReference>
<dbReference type="EMBL" id="JACIEH010000002">
    <property type="protein sequence ID" value="MBB4099441.1"/>
    <property type="molecule type" value="Genomic_DNA"/>
</dbReference>
<feature type="modified residue" description="4-aspartylphosphate" evidence="2">
    <location>
        <position position="58"/>
    </location>
</feature>
<dbReference type="GO" id="GO:0000160">
    <property type="term" value="P:phosphorelay signal transduction system"/>
    <property type="evidence" value="ECO:0007669"/>
    <property type="project" value="InterPro"/>
</dbReference>
<evidence type="ECO:0000259" key="3">
    <source>
        <dbReference type="PROSITE" id="PS50110"/>
    </source>
</evidence>
<comment type="caution">
    <text evidence="4">The sequence shown here is derived from an EMBL/GenBank/DDBJ whole genome shotgun (WGS) entry which is preliminary data.</text>
</comment>
<dbReference type="RefSeq" id="WP_183998704.1">
    <property type="nucleotide sequence ID" value="NZ_JACIEH010000002.1"/>
</dbReference>
<protein>
    <submittedName>
        <fullName evidence="4">Two-component system chemotaxis response regulator CheY</fullName>
    </submittedName>
</protein>
<dbReference type="InterPro" id="IPR001789">
    <property type="entry name" value="Sig_transdc_resp-reg_receiver"/>
</dbReference>
<keyword evidence="1 2" id="KW-0597">Phosphoprotein</keyword>
<accession>A0A7W6NY75</accession>
<dbReference type="PANTHER" id="PTHR44591">
    <property type="entry name" value="STRESS RESPONSE REGULATOR PROTEIN 1"/>
    <property type="match status" value="1"/>
</dbReference>
<gene>
    <name evidence="4" type="ORF">GGR46_003005</name>
</gene>
<sequence>MLDTHDARLLVVDDSRMIRRIVVGMIHEFGIAQVDQAGDGNEALEMLRRRRYDLVISDWWMEPVSGFELLLAVRLDPALAKIPFLMITAERDFGEVINAKSAGATDYLLKPFTTETLNRKLTRFVSSDAQNLAVLPAAARRVGWREDADEIF</sequence>
<evidence type="ECO:0000313" key="4">
    <source>
        <dbReference type="EMBL" id="MBB4099441.1"/>
    </source>
</evidence>
<dbReference type="PANTHER" id="PTHR44591:SF23">
    <property type="entry name" value="CHEY SUBFAMILY"/>
    <property type="match status" value="1"/>
</dbReference>
<dbReference type="AlphaFoldDB" id="A0A7W6NY75"/>
<dbReference type="PROSITE" id="PS50110">
    <property type="entry name" value="RESPONSE_REGULATORY"/>
    <property type="match status" value="1"/>
</dbReference>
<evidence type="ECO:0000256" key="1">
    <source>
        <dbReference type="ARBA" id="ARBA00022553"/>
    </source>
</evidence>
<dbReference type="SMART" id="SM00448">
    <property type="entry name" value="REC"/>
    <property type="match status" value="1"/>
</dbReference>